<keyword evidence="3" id="KW-1185">Reference proteome</keyword>
<dbReference type="Proteomes" id="UP000653730">
    <property type="component" value="Unassembled WGS sequence"/>
</dbReference>
<organism evidence="2 3">
    <name type="scientific">Sinomicrobium weinanense</name>
    <dbReference type="NCBI Taxonomy" id="2842200"/>
    <lineage>
        <taxon>Bacteria</taxon>
        <taxon>Pseudomonadati</taxon>
        <taxon>Bacteroidota</taxon>
        <taxon>Flavobacteriia</taxon>
        <taxon>Flavobacteriales</taxon>
        <taxon>Flavobacteriaceae</taxon>
        <taxon>Sinomicrobium</taxon>
    </lineage>
</organism>
<dbReference type="AlphaFoldDB" id="A0A926Q3F5"/>
<evidence type="ECO:0000313" key="2">
    <source>
        <dbReference type="EMBL" id="MBC9797513.1"/>
    </source>
</evidence>
<name>A0A926Q3F5_9FLAO</name>
<feature type="transmembrane region" description="Helical" evidence="1">
    <location>
        <begin position="40"/>
        <end position="62"/>
    </location>
</feature>
<protein>
    <recommendedName>
        <fullName evidence="4">DUF2189 domain-containing protein</fullName>
    </recommendedName>
</protein>
<proteinExistence type="predicted"/>
<feature type="transmembrane region" description="Helical" evidence="1">
    <location>
        <begin position="82"/>
        <end position="104"/>
    </location>
</feature>
<keyword evidence="1" id="KW-0472">Membrane</keyword>
<accession>A0A926Q3F5</accession>
<keyword evidence="1" id="KW-1133">Transmembrane helix</keyword>
<sequence>MNSTQKKLDHVLREGYDLDFSTVFEKAFENYKKIALQAGLVLLIVSVILVVLIMAVVSGLLGVSNLSETLLQINLDTPFPVILIYIMAIALIGAFLSPVAAGLIQMAHLAKNGKDFSVSTAFSYYKSAYFKELFIAAFLLGLIGAFVSLFPYIGSVISYAISFFTFLTVPLIIFADLKAVDAIQKSIMLVSKQPFVLVGLLIVMALAIMVGLVALCIGIIFTLPFMYSMYYTIYTQIIPVDSEDEIEQIGTPTED</sequence>
<evidence type="ECO:0000256" key="1">
    <source>
        <dbReference type="SAM" id="Phobius"/>
    </source>
</evidence>
<feature type="transmembrane region" description="Helical" evidence="1">
    <location>
        <begin position="133"/>
        <end position="150"/>
    </location>
</feature>
<comment type="caution">
    <text evidence="2">The sequence shown here is derived from an EMBL/GenBank/DDBJ whole genome shotgun (WGS) entry which is preliminary data.</text>
</comment>
<dbReference type="RefSeq" id="WP_187966643.1">
    <property type="nucleotide sequence ID" value="NZ_JACVDC010000061.1"/>
</dbReference>
<feature type="transmembrane region" description="Helical" evidence="1">
    <location>
        <begin position="156"/>
        <end position="175"/>
    </location>
</feature>
<keyword evidence="1" id="KW-0812">Transmembrane</keyword>
<gene>
    <name evidence="2" type="ORF">IBL28_16170</name>
</gene>
<evidence type="ECO:0000313" key="3">
    <source>
        <dbReference type="Proteomes" id="UP000653730"/>
    </source>
</evidence>
<evidence type="ECO:0008006" key="4">
    <source>
        <dbReference type="Google" id="ProtNLM"/>
    </source>
</evidence>
<reference evidence="2 3" key="1">
    <citation type="submission" date="2020-09" db="EMBL/GenBank/DDBJ databases">
        <title>Sinomicrobium weinanense sp. nov., a halophilic bacteria isolated from saline-alkali soil.</title>
        <authorList>
            <person name="Wu P."/>
            <person name="Ren H."/>
            <person name="Mei Y."/>
            <person name="Liang Y."/>
            <person name="Chen Z."/>
        </authorList>
    </citation>
    <scope>NUCLEOTIDE SEQUENCE [LARGE SCALE GENOMIC DNA]</scope>
    <source>
        <strain evidence="2 3">FJxs</strain>
    </source>
</reference>
<dbReference type="EMBL" id="JACVDC010000061">
    <property type="protein sequence ID" value="MBC9797513.1"/>
    <property type="molecule type" value="Genomic_DNA"/>
</dbReference>
<feature type="transmembrane region" description="Helical" evidence="1">
    <location>
        <begin position="195"/>
        <end position="221"/>
    </location>
</feature>